<accession>A0A2D3UX72</accession>
<reference evidence="1 2" key="1">
    <citation type="submission" date="2016-03" db="EMBL/GenBank/DDBJ databases">
        <authorList>
            <person name="Ploux O."/>
        </authorList>
    </citation>
    <scope>NUCLEOTIDE SEQUENCE [LARGE SCALE GENOMIC DNA]</scope>
    <source>
        <strain evidence="1 2">URUG2</strain>
    </source>
</reference>
<protein>
    <submittedName>
        <fullName evidence="1">Uncharacterized protein</fullName>
    </submittedName>
</protein>
<organism evidence="1 2">
    <name type="scientific">Ramularia collo-cygni</name>
    <dbReference type="NCBI Taxonomy" id="112498"/>
    <lineage>
        <taxon>Eukaryota</taxon>
        <taxon>Fungi</taxon>
        <taxon>Dikarya</taxon>
        <taxon>Ascomycota</taxon>
        <taxon>Pezizomycotina</taxon>
        <taxon>Dothideomycetes</taxon>
        <taxon>Dothideomycetidae</taxon>
        <taxon>Mycosphaerellales</taxon>
        <taxon>Mycosphaerellaceae</taxon>
        <taxon>Ramularia</taxon>
    </lineage>
</organism>
<dbReference type="EMBL" id="FJUY01000003">
    <property type="protein sequence ID" value="CZT16877.1"/>
    <property type="molecule type" value="Genomic_DNA"/>
</dbReference>
<dbReference type="Proteomes" id="UP000225277">
    <property type="component" value="Unassembled WGS sequence"/>
</dbReference>
<sequence length="327" mass="36162">MSATYNNPFFAPEFTGEIIPISLEDPILNIFADGKFDLNCPGSATILKLFAHIQLEALHLTHTILLSTPTFLPISENNTTTTTAHFPEPHPSPSHLTPQETHRTLYYLSLILPQIDVIVSPTTGSASGMTFLQPHRPLPILPGCGSTIAINPQKITKLTTAFQTSNEIAQQILMFDLAILLTHELAHALVFAVLPRNSPSSSSNSSGSLGNAFLGTATADEIGFEFERRLWGGLISMDVGAIYGTQWWNHYEYALTLREWPNPHILDSYAASEDLLTIHTREEMARVGCVWRVSFEYVNRMFRDEFWRGVVGGGGGMLCMQGGRRGF</sequence>
<keyword evidence="2" id="KW-1185">Reference proteome</keyword>
<dbReference type="AlphaFoldDB" id="A0A2D3UX72"/>
<gene>
    <name evidence="1" type="ORF">RCC_02712</name>
</gene>
<dbReference type="STRING" id="112498.A0A2D3UX72"/>
<evidence type="ECO:0000313" key="1">
    <source>
        <dbReference type="EMBL" id="CZT16877.1"/>
    </source>
</evidence>
<evidence type="ECO:0000313" key="2">
    <source>
        <dbReference type="Proteomes" id="UP000225277"/>
    </source>
</evidence>
<dbReference type="RefSeq" id="XP_023623770.1">
    <property type="nucleotide sequence ID" value="XM_023768002.1"/>
</dbReference>
<dbReference type="GeneID" id="35597925"/>
<dbReference type="OrthoDB" id="10254945at2759"/>
<proteinExistence type="predicted"/>
<name>A0A2D3UX72_9PEZI</name>